<dbReference type="SUPFAM" id="SSF56349">
    <property type="entry name" value="DNA breaking-rejoining enzymes"/>
    <property type="match status" value="1"/>
</dbReference>
<dbReference type="Pfam" id="PF00589">
    <property type="entry name" value="Phage_integrase"/>
    <property type="match status" value="1"/>
</dbReference>
<protein>
    <submittedName>
        <fullName evidence="4">Site-specific recombinase XerD</fullName>
    </submittedName>
</protein>
<dbReference type="InterPro" id="IPR010998">
    <property type="entry name" value="Integrase_recombinase_N"/>
</dbReference>
<gene>
    <name evidence="4" type="ORF">SAMN02982917_3094</name>
</gene>
<sequence length="326" mass="34961">MTTDTLLPVALDPALPSADLAALVAEAQAFVQRAKADKTRTTYQTAWRRYGAWCGAHGLDPLSPDPRQLVLFVTELARALKTASIRTYLSGVAHHLRQEAVPVDLQHKAIVEVLAGVARTKGTRPTKVAPLLPELMRPVLAALPASPLGARDASLLLTGLHGALRRSEIAVLDLADVEIQARGVLVTLRRSKTDQAGRGAVVPLVAAQEAAVCPRAALLRWIEVRGNDPGPLYVQATRTGDLRDGLHRLSDRAVARIVQSALTRAGRDATGYAGHSLRRGLATAAARKQHPLAAIMKQTRHKSADMALSYVADVELWDSVSNGLFD</sequence>
<dbReference type="PANTHER" id="PTHR34605:SF3">
    <property type="entry name" value="P CELL-TYPE AGGLUTINATION PROTEIN MAP4-LIKE-RELATED"/>
    <property type="match status" value="1"/>
</dbReference>
<dbReference type="PROSITE" id="PS51898">
    <property type="entry name" value="TYR_RECOMBINASE"/>
    <property type="match status" value="1"/>
</dbReference>
<accession>A0A1X7FNJ7</accession>
<dbReference type="RefSeq" id="WP_085086882.1">
    <property type="nucleotide sequence ID" value="NZ_FXAK01000006.1"/>
</dbReference>
<dbReference type="EMBL" id="FXAK01000006">
    <property type="protein sequence ID" value="SMF55593.1"/>
    <property type="molecule type" value="Genomic_DNA"/>
</dbReference>
<feature type="domain" description="Tyr recombinase" evidence="3">
    <location>
        <begin position="126"/>
        <end position="325"/>
    </location>
</feature>
<evidence type="ECO:0000259" key="3">
    <source>
        <dbReference type="PROSITE" id="PS51898"/>
    </source>
</evidence>
<dbReference type="Gene3D" id="1.10.150.130">
    <property type="match status" value="1"/>
</dbReference>
<keyword evidence="2" id="KW-0233">DNA recombination</keyword>
<dbReference type="InterPro" id="IPR011010">
    <property type="entry name" value="DNA_brk_join_enz"/>
</dbReference>
<dbReference type="Gene3D" id="1.10.443.10">
    <property type="entry name" value="Intergrase catalytic core"/>
    <property type="match status" value="1"/>
</dbReference>
<evidence type="ECO:0000256" key="1">
    <source>
        <dbReference type="ARBA" id="ARBA00023125"/>
    </source>
</evidence>
<dbReference type="PANTHER" id="PTHR34605">
    <property type="entry name" value="PHAGE_INTEGRASE DOMAIN-CONTAINING PROTEIN"/>
    <property type="match status" value="1"/>
</dbReference>
<dbReference type="GO" id="GO:0003677">
    <property type="term" value="F:DNA binding"/>
    <property type="evidence" value="ECO:0007669"/>
    <property type="project" value="UniProtKB-KW"/>
</dbReference>
<dbReference type="OrthoDB" id="5513193at2"/>
<dbReference type="GO" id="GO:0015074">
    <property type="term" value="P:DNA integration"/>
    <property type="evidence" value="ECO:0007669"/>
    <property type="project" value="InterPro"/>
</dbReference>
<dbReference type="SUPFAM" id="SSF47823">
    <property type="entry name" value="lambda integrase-like, N-terminal domain"/>
    <property type="match status" value="1"/>
</dbReference>
<dbReference type="InterPro" id="IPR052925">
    <property type="entry name" value="Phage_Integrase-like_Recomb"/>
</dbReference>
<proteinExistence type="predicted"/>
<dbReference type="Proteomes" id="UP000192936">
    <property type="component" value="Unassembled WGS sequence"/>
</dbReference>
<evidence type="ECO:0000313" key="5">
    <source>
        <dbReference type="Proteomes" id="UP000192936"/>
    </source>
</evidence>
<dbReference type="InterPro" id="IPR013762">
    <property type="entry name" value="Integrase-like_cat_sf"/>
</dbReference>
<keyword evidence="1" id="KW-0238">DNA-binding</keyword>
<organism evidence="4 5">
    <name type="scientific">Azospirillum oryzae</name>
    <dbReference type="NCBI Taxonomy" id="286727"/>
    <lineage>
        <taxon>Bacteria</taxon>
        <taxon>Pseudomonadati</taxon>
        <taxon>Pseudomonadota</taxon>
        <taxon>Alphaproteobacteria</taxon>
        <taxon>Rhodospirillales</taxon>
        <taxon>Azospirillaceae</taxon>
        <taxon>Azospirillum</taxon>
    </lineage>
</organism>
<dbReference type="GO" id="GO:0006310">
    <property type="term" value="P:DNA recombination"/>
    <property type="evidence" value="ECO:0007669"/>
    <property type="project" value="UniProtKB-KW"/>
</dbReference>
<dbReference type="AlphaFoldDB" id="A0A1X7FNJ7"/>
<dbReference type="STRING" id="286727.SAMN02982917_3094"/>
<evidence type="ECO:0000256" key="2">
    <source>
        <dbReference type="ARBA" id="ARBA00023172"/>
    </source>
</evidence>
<reference evidence="4 5" key="1">
    <citation type="submission" date="2017-04" db="EMBL/GenBank/DDBJ databases">
        <authorList>
            <person name="Afonso C.L."/>
            <person name="Miller P.J."/>
            <person name="Scott M.A."/>
            <person name="Spackman E."/>
            <person name="Goraichik I."/>
            <person name="Dimitrov K.M."/>
            <person name="Suarez D.L."/>
            <person name="Swayne D.E."/>
        </authorList>
    </citation>
    <scope>NUCLEOTIDE SEQUENCE [LARGE SCALE GENOMIC DNA]</scope>
    <source>
        <strain evidence="4 5">A2P</strain>
    </source>
</reference>
<evidence type="ECO:0000313" key="4">
    <source>
        <dbReference type="EMBL" id="SMF55593.1"/>
    </source>
</evidence>
<dbReference type="InterPro" id="IPR002104">
    <property type="entry name" value="Integrase_catalytic"/>
</dbReference>
<name>A0A1X7FNJ7_9PROT</name>